<name>A0A3D9FGP5_9SPHN</name>
<gene>
    <name evidence="1" type="ORF">DFR46_2009</name>
</gene>
<keyword evidence="2" id="KW-1185">Reference proteome</keyword>
<accession>A0A3D9FGP5</accession>
<dbReference type="AlphaFoldDB" id="A0A3D9FGP5"/>
<dbReference type="RefSeq" id="WP_116236314.1">
    <property type="nucleotide sequence ID" value="NZ_QRDP01000004.1"/>
</dbReference>
<dbReference type="OrthoDB" id="7409816at2"/>
<comment type="caution">
    <text evidence="1">The sequence shown here is derived from an EMBL/GenBank/DDBJ whole genome shotgun (WGS) entry which is preliminary data.</text>
</comment>
<reference evidence="1 2" key="1">
    <citation type="submission" date="2018-07" db="EMBL/GenBank/DDBJ databases">
        <title>Genomic Encyclopedia of Type Strains, Phase IV (KMG-IV): sequencing the most valuable type-strain genomes for metagenomic binning, comparative biology and taxonomic classification.</title>
        <authorList>
            <person name="Goeker M."/>
        </authorList>
    </citation>
    <scope>NUCLEOTIDE SEQUENCE [LARGE SCALE GENOMIC DNA]</scope>
    <source>
        <strain evidence="1 2">DSM 26725</strain>
    </source>
</reference>
<organism evidence="1 2">
    <name type="scientific">Parasphingopyxis lamellibrachiae</name>
    <dbReference type="NCBI Taxonomy" id="680125"/>
    <lineage>
        <taxon>Bacteria</taxon>
        <taxon>Pseudomonadati</taxon>
        <taxon>Pseudomonadota</taxon>
        <taxon>Alphaproteobacteria</taxon>
        <taxon>Sphingomonadales</taxon>
        <taxon>Sphingomonadaceae</taxon>
        <taxon>Parasphingopyxis</taxon>
    </lineage>
</organism>
<proteinExistence type="predicted"/>
<protein>
    <submittedName>
        <fullName evidence="1">Uncharacterized protein</fullName>
    </submittedName>
</protein>
<dbReference type="EMBL" id="QRDP01000004">
    <property type="protein sequence ID" value="RED16975.1"/>
    <property type="molecule type" value="Genomic_DNA"/>
</dbReference>
<evidence type="ECO:0000313" key="1">
    <source>
        <dbReference type="EMBL" id="RED16975.1"/>
    </source>
</evidence>
<sequence>MKKILLAILALVIIVPLGFLLIYGTPESRMRAAFVEAGLEEPVAECMASRLADDLSYTQLWRLSSLSVFRDRPAHDLTIGEFVDATGGLRDRDVLILAGRAGAVCALRTRRLEGLSIRR</sequence>
<evidence type="ECO:0000313" key="2">
    <source>
        <dbReference type="Proteomes" id="UP000256310"/>
    </source>
</evidence>
<dbReference type="Proteomes" id="UP000256310">
    <property type="component" value="Unassembled WGS sequence"/>
</dbReference>